<dbReference type="EMBL" id="CP036290">
    <property type="protein sequence ID" value="QDU85280.1"/>
    <property type="molecule type" value="Genomic_DNA"/>
</dbReference>
<proteinExistence type="predicted"/>
<dbReference type="AlphaFoldDB" id="A0A518D1E5"/>
<evidence type="ECO:0000313" key="1">
    <source>
        <dbReference type="EMBL" id="QDU85280.1"/>
    </source>
</evidence>
<sequence>MWDPLTNTMSFESGAFGSIMHDHGIFNHQSDIEYGNYAADGFSVGIEGGREGVILDLGRQDELQGRYGYDETVGGGQGFASIRVEDGRLVILEDYTAQSTQPLLEDAALHAEPHRDTDSASVHIGHVYVLRITDRHDPEFERLAKFLVVGHRPNESVTIRWVRLER</sequence>
<evidence type="ECO:0000313" key="2">
    <source>
        <dbReference type="Proteomes" id="UP000319342"/>
    </source>
</evidence>
<reference evidence="1 2" key="1">
    <citation type="submission" date="2019-02" db="EMBL/GenBank/DDBJ databases">
        <title>Deep-cultivation of Planctomycetes and their phenomic and genomic characterization uncovers novel biology.</title>
        <authorList>
            <person name="Wiegand S."/>
            <person name="Jogler M."/>
            <person name="Boedeker C."/>
            <person name="Pinto D."/>
            <person name="Vollmers J."/>
            <person name="Rivas-Marin E."/>
            <person name="Kohn T."/>
            <person name="Peeters S.H."/>
            <person name="Heuer A."/>
            <person name="Rast P."/>
            <person name="Oberbeckmann S."/>
            <person name="Bunk B."/>
            <person name="Jeske O."/>
            <person name="Meyerdierks A."/>
            <person name="Storesund J.E."/>
            <person name="Kallscheuer N."/>
            <person name="Luecker S."/>
            <person name="Lage O.M."/>
            <person name="Pohl T."/>
            <person name="Merkel B.J."/>
            <person name="Hornburger P."/>
            <person name="Mueller R.-W."/>
            <person name="Bruemmer F."/>
            <person name="Labrenz M."/>
            <person name="Spormann A.M."/>
            <person name="Op den Camp H."/>
            <person name="Overmann J."/>
            <person name="Amann R."/>
            <person name="Jetten M.S.M."/>
            <person name="Mascher T."/>
            <person name="Medema M.H."/>
            <person name="Devos D.P."/>
            <person name="Kaster A.-K."/>
            <person name="Ovreas L."/>
            <person name="Rohde M."/>
            <person name="Galperin M.Y."/>
            <person name="Jogler C."/>
        </authorList>
    </citation>
    <scope>NUCLEOTIDE SEQUENCE [LARGE SCALE GENOMIC DNA]</scope>
    <source>
        <strain evidence="1 2">Pla163</strain>
    </source>
</reference>
<dbReference type="Proteomes" id="UP000319342">
    <property type="component" value="Chromosome"/>
</dbReference>
<dbReference type="RefSeq" id="WP_145188339.1">
    <property type="nucleotide sequence ID" value="NZ_CP036290.1"/>
</dbReference>
<organism evidence="1 2">
    <name type="scientific">Rohdeia mirabilis</name>
    <dbReference type="NCBI Taxonomy" id="2528008"/>
    <lineage>
        <taxon>Bacteria</taxon>
        <taxon>Pseudomonadati</taxon>
        <taxon>Planctomycetota</taxon>
        <taxon>Planctomycetia</taxon>
        <taxon>Planctomycetia incertae sedis</taxon>
        <taxon>Rohdeia</taxon>
    </lineage>
</organism>
<keyword evidence="2" id="KW-1185">Reference proteome</keyword>
<name>A0A518D1E5_9BACT</name>
<gene>
    <name evidence="1" type="ORF">Pla163_24080</name>
</gene>
<protein>
    <submittedName>
        <fullName evidence="1">Uncharacterized protein</fullName>
    </submittedName>
</protein>
<accession>A0A518D1E5</accession>